<dbReference type="AlphaFoldDB" id="A0A9X6PBB9"/>
<accession>A0A9X6PBB9</accession>
<protein>
    <submittedName>
        <fullName evidence="1">3-ketoacyl-ACP reductase</fullName>
    </submittedName>
</protein>
<sequence length="39" mass="4237">MNQLKNKVAVITGVSRLDGIGAAICKELAESGYDIFFTY</sequence>
<dbReference type="Proteomes" id="UP000195217">
    <property type="component" value="Unassembled WGS sequence"/>
</dbReference>
<gene>
    <name evidence="1" type="ORF">BK761_04540</name>
</gene>
<dbReference type="InterPro" id="IPR036291">
    <property type="entry name" value="NAD(P)-bd_dom_sf"/>
</dbReference>
<dbReference type="EMBL" id="NFEA01000017">
    <property type="protein sequence ID" value="OTZ36851.1"/>
    <property type="molecule type" value="Genomic_DNA"/>
</dbReference>
<evidence type="ECO:0000313" key="1">
    <source>
        <dbReference type="EMBL" id="OTZ36851.1"/>
    </source>
</evidence>
<name>A0A9X6PBB9_BACUD</name>
<evidence type="ECO:0000313" key="2">
    <source>
        <dbReference type="Proteomes" id="UP000195217"/>
    </source>
</evidence>
<comment type="caution">
    <text evidence="1">The sequence shown here is derived from an EMBL/GenBank/DDBJ whole genome shotgun (WGS) entry which is preliminary data.</text>
</comment>
<dbReference type="SUPFAM" id="SSF51735">
    <property type="entry name" value="NAD(P)-binding Rossmann-fold domains"/>
    <property type="match status" value="1"/>
</dbReference>
<proteinExistence type="predicted"/>
<reference evidence="1 2" key="1">
    <citation type="submission" date="2016-10" db="EMBL/GenBank/DDBJ databases">
        <title>Comparative genomics of Bacillus thuringiensis reveals a path to pathogens against multiple invertebrate hosts.</title>
        <authorList>
            <person name="Zheng J."/>
            <person name="Gao Q."/>
            <person name="Liu H."/>
            <person name="Peng D."/>
            <person name="Ruan L."/>
            <person name="Sun M."/>
        </authorList>
    </citation>
    <scope>NUCLEOTIDE SEQUENCE [LARGE SCALE GENOMIC DNA]</scope>
    <source>
        <strain evidence="1">BGSC 4M3</strain>
    </source>
</reference>
<dbReference type="Gene3D" id="3.40.50.720">
    <property type="entry name" value="NAD(P)-binding Rossmann-like Domain"/>
    <property type="match status" value="1"/>
</dbReference>
<organism evidence="1 2">
    <name type="scientific">Bacillus thuringiensis subsp. darmstadiensis</name>
    <dbReference type="NCBI Taxonomy" id="132264"/>
    <lineage>
        <taxon>Bacteria</taxon>
        <taxon>Bacillati</taxon>
        <taxon>Bacillota</taxon>
        <taxon>Bacilli</taxon>
        <taxon>Bacillales</taxon>
        <taxon>Bacillaceae</taxon>
        <taxon>Bacillus</taxon>
        <taxon>Bacillus cereus group</taxon>
    </lineage>
</organism>